<dbReference type="AlphaFoldDB" id="A0A656GJV2"/>
<dbReference type="Proteomes" id="UP000003465">
    <property type="component" value="Unassembled WGS sequence"/>
</dbReference>
<evidence type="ECO:0000256" key="1">
    <source>
        <dbReference type="SAM" id="Phobius"/>
    </source>
</evidence>
<organism evidence="2 3">
    <name type="scientific">Pseudomonas amygdali pv. mori str. 301020</name>
    <dbReference type="NCBI Taxonomy" id="629261"/>
    <lineage>
        <taxon>Bacteria</taxon>
        <taxon>Pseudomonadati</taxon>
        <taxon>Pseudomonadota</taxon>
        <taxon>Gammaproteobacteria</taxon>
        <taxon>Pseudomonadales</taxon>
        <taxon>Pseudomonadaceae</taxon>
        <taxon>Pseudomonas</taxon>
        <taxon>Pseudomonas amygdali</taxon>
    </lineage>
</organism>
<name>A0A656GJV2_PSEA0</name>
<gene>
    <name evidence="2" type="ORF">PSYMO_33722</name>
</gene>
<evidence type="ECO:0000313" key="2">
    <source>
        <dbReference type="EMBL" id="EGH26122.1"/>
    </source>
</evidence>
<sequence length="41" mass="4464">CVLLQSQSVSSQILILNGLCVALSLFILMIGILIERSFEKA</sequence>
<proteinExistence type="predicted"/>
<reference evidence="2 3" key="1">
    <citation type="journal article" date="2011" name="PLoS Pathog.">
        <title>Dynamic evolution of pathogenicity revealed by sequencing and comparative genomics of 19 Pseudomonas syringae isolates.</title>
        <authorList>
            <person name="Baltrus D.A."/>
            <person name="Nishimura M.T."/>
            <person name="Romanchuk A."/>
            <person name="Chang J.H."/>
            <person name="Mukhtar M.S."/>
            <person name="Cherkis K."/>
            <person name="Roach J."/>
            <person name="Grant S.R."/>
            <person name="Jones C.D."/>
            <person name="Dangl J.L."/>
        </authorList>
    </citation>
    <scope>NUCLEOTIDE SEQUENCE [LARGE SCALE GENOMIC DNA]</scope>
    <source>
        <strain evidence="2 3">301020</strain>
    </source>
</reference>
<evidence type="ECO:0000313" key="3">
    <source>
        <dbReference type="Proteomes" id="UP000003465"/>
    </source>
</evidence>
<feature type="non-terminal residue" evidence="2">
    <location>
        <position position="1"/>
    </location>
</feature>
<accession>A0A656GJV2</accession>
<keyword evidence="1" id="KW-0472">Membrane</keyword>
<protein>
    <submittedName>
        <fullName evidence="2">Uncharacterized protein</fullName>
    </submittedName>
</protein>
<feature type="transmembrane region" description="Helical" evidence="1">
    <location>
        <begin position="13"/>
        <end position="34"/>
    </location>
</feature>
<keyword evidence="1" id="KW-1133">Transmembrane helix</keyword>
<comment type="caution">
    <text evidence="2">The sequence shown here is derived from an EMBL/GenBank/DDBJ whole genome shotgun (WGS) entry which is preliminary data.</text>
</comment>
<dbReference type="EMBL" id="AEAG01001931">
    <property type="protein sequence ID" value="EGH26122.1"/>
    <property type="molecule type" value="Genomic_DNA"/>
</dbReference>
<keyword evidence="1" id="KW-0812">Transmembrane</keyword>